<reference evidence="1 2" key="1">
    <citation type="submission" date="2020-08" db="EMBL/GenBank/DDBJ databases">
        <authorList>
            <person name="Xu S."/>
            <person name="Li A."/>
        </authorList>
    </citation>
    <scope>NUCLEOTIDE SEQUENCE [LARGE SCALE GENOMIC DNA]</scope>
    <source>
        <strain evidence="1 2">119BY6-57</strain>
    </source>
</reference>
<dbReference type="RefSeq" id="WP_182686310.1">
    <property type="nucleotide sequence ID" value="NZ_JACHTF010000006.1"/>
</dbReference>
<comment type="caution">
    <text evidence="1">The sequence shown here is derived from an EMBL/GenBank/DDBJ whole genome shotgun (WGS) entry which is preliminary data.</text>
</comment>
<keyword evidence="2" id="KW-1185">Reference proteome</keyword>
<evidence type="ECO:0000313" key="2">
    <source>
        <dbReference type="Proteomes" id="UP000523196"/>
    </source>
</evidence>
<sequence>MDQQEIRALAREIAASRGGKVRAKVRHLSVVGSTVAPGLNALQRDVVYGRIRDLGNMYWLNWLIRQETAEVMGVMECLSDKELTQLLEKMERGRECRIEGIAFDEAGLVRESGC</sequence>
<dbReference type="EMBL" id="JACHTF010000006">
    <property type="protein sequence ID" value="MBB1060392.1"/>
    <property type="molecule type" value="Genomic_DNA"/>
</dbReference>
<dbReference type="Proteomes" id="UP000523196">
    <property type="component" value="Unassembled WGS sequence"/>
</dbReference>
<proteinExistence type="predicted"/>
<gene>
    <name evidence="1" type="ORF">H4F98_07365</name>
</gene>
<dbReference type="AlphaFoldDB" id="A0A7W3Y5N3"/>
<name>A0A7W3Y5N3_9GAMM</name>
<organism evidence="1 2">
    <name type="scientific">Marilutibacter spongiae</name>
    <dbReference type="NCBI Taxonomy" id="2025720"/>
    <lineage>
        <taxon>Bacteria</taxon>
        <taxon>Pseudomonadati</taxon>
        <taxon>Pseudomonadota</taxon>
        <taxon>Gammaproteobacteria</taxon>
        <taxon>Lysobacterales</taxon>
        <taxon>Lysobacteraceae</taxon>
        <taxon>Marilutibacter</taxon>
    </lineage>
</organism>
<evidence type="ECO:0000313" key="1">
    <source>
        <dbReference type="EMBL" id="MBB1060392.1"/>
    </source>
</evidence>
<accession>A0A7W3Y5N3</accession>
<protein>
    <submittedName>
        <fullName evidence="1">Uncharacterized protein</fullName>
    </submittedName>
</protein>